<dbReference type="KEGG" id="lpil:LIP_1086"/>
<dbReference type="Proteomes" id="UP000065807">
    <property type="component" value="Chromosome"/>
</dbReference>
<evidence type="ECO:0000313" key="2">
    <source>
        <dbReference type="Proteomes" id="UP000065807"/>
    </source>
</evidence>
<reference evidence="2" key="1">
    <citation type="submission" date="2015-07" db="EMBL/GenBank/DDBJ databases">
        <title>Complete genome sequence and phylogenetic analysis of Limnochorda pilosa.</title>
        <authorList>
            <person name="Watanabe M."/>
            <person name="Kojima H."/>
            <person name="Fukui M."/>
        </authorList>
    </citation>
    <scope>NUCLEOTIDE SEQUENCE [LARGE SCALE GENOMIC DNA]</scope>
    <source>
        <strain evidence="2">HC45</strain>
    </source>
</reference>
<sequence>MAEAVCPRCGKPANRCLCDVLLVARNLGAAIYRVEPENILVVIVPLEKAVVRDGAPPGFPRLVTYCVDAVVEGAAVFDEPADASTVDDELLYRMGPSEDRGRVAGVIAELLAGEEPPEARPARAGS</sequence>
<proteinExistence type="predicted"/>
<dbReference type="RefSeq" id="WP_144440338.1">
    <property type="nucleotide sequence ID" value="NZ_AP014924.1"/>
</dbReference>
<name>A0A0K2SIK4_LIMPI</name>
<dbReference type="STRING" id="1555112.LIP_1086"/>
<keyword evidence="2" id="KW-1185">Reference proteome</keyword>
<reference evidence="2" key="2">
    <citation type="journal article" date="2016" name="Int. J. Syst. Evol. Microbiol.">
        <title>Complete genome sequence and cell structure of Limnochorda pilosa, a Gram-negative spore-former within the phylum Firmicutes.</title>
        <authorList>
            <person name="Watanabe M."/>
            <person name="Kojima H."/>
            <person name="Fukui M."/>
        </authorList>
    </citation>
    <scope>NUCLEOTIDE SEQUENCE [LARGE SCALE GENOMIC DNA]</scope>
    <source>
        <strain evidence="2">HC45</strain>
    </source>
</reference>
<protein>
    <submittedName>
        <fullName evidence="1">Uncharacterized protein</fullName>
    </submittedName>
</protein>
<dbReference type="PATRIC" id="fig|1555112.3.peg.1134"/>
<dbReference type="EMBL" id="AP014924">
    <property type="protein sequence ID" value="BAS26943.1"/>
    <property type="molecule type" value="Genomic_DNA"/>
</dbReference>
<accession>A0A0K2SIK4</accession>
<evidence type="ECO:0000313" key="1">
    <source>
        <dbReference type="EMBL" id="BAS26943.1"/>
    </source>
</evidence>
<dbReference type="AlphaFoldDB" id="A0A0K2SIK4"/>
<gene>
    <name evidence="1" type="ORF">LIP_1086</name>
</gene>
<organism evidence="1 2">
    <name type="scientific">Limnochorda pilosa</name>
    <dbReference type="NCBI Taxonomy" id="1555112"/>
    <lineage>
        <taxon>Bacteria</taxon>
        <taxon>Bacillati</taxon>
        <taxon>Bacillota</taxon>
        <taxon>Limnochordia</taxon>
        <taxon>Limnochordales</taxon>
        <taxon>Limnochordaceae</taxon>
        <taxon>Limnochorda</taxon>
    </lineage>
</organism>